<dbReference type="PANTHER" id="PTHR31845">
    <property type="entry name" value="FINGER DOMAIN PROTEIN, PUTATIVE-RELATED"/>
    <property type="match status" value="1"/>
</dbReference>
<dbReference type="STRING" id="1149755.A0A2J6R463"/>
<keyword evidence="4" id="KW-0804">Transcription</keyword>
<accession>A0A2J6R463</accession>
<evidence type="ECO:0000256" key="6">
    <source>
        <dbReference type="SAM" id="MobiDB-lite"/>
    </source>
</evidence>
<reference evidence="8 9" key="1">
    <citation type="submission" date="2016-04" db="EMBL/GenBank/DDBJ databases">
        <title>A degradative enzymes factory behind the ericoid mycorrhizal symbiosis.</title>
        <authorList>
            <consortium name="DOE Joint Genome Institute"/>
            <person name="Martino E."/>
            <person name="Morin E."/>
            <person name="Grelet G."/>
            <person name="Kuo A."/>
            <person name="Kohler A."/>
            <person name="Daghino S."/>
            <person name="Barry K."/>
            <person name="Choi C."/>
            <person name="Cichocki N."/>
            <person name="Clum A."/>
            <person name="Copeland A."/>
            <person name="Hainaut M."/>
            <person name="Haridas S."/>
            <person name="Labutti K."/>
            <person name="Lindquist E."/>
            <person name="Lipzen A."/>
            <person name="Khouja H.-R."/>
            <person name="Murat C."/>
            <person name="Ohm R."/>
            <person name="Olson A."/>
            <person name="Spatafora J."/>
            <person name="Veneault-Fourrey C."/>
            <person name="Henrissat B."/>
            <person name="Grigoriev I."/>
            <person name="Martin F."/>
            <person name="Perotto S."/>
        </authorList>
    </citation>
    <scope>NUCLEOTIDE SEQUENCE [LARGE SCALE GENOMIC DNA]</scope>
    <source>
        <strain evidence="8 9">F</strain>
    </source>
</reference>
<feature type="compositionally biased region" description="Polar residues" evidence="6">
    <location>
        <begin position="79"/>
        <end position="91"/>
    </location>
</feature>
<keyword evidence="3" id="KW-0238">DNA-binding</keyword>
<name>A0A2J6R463_HYAVF</name>
<dbReference type="OrthoDB" id="3365636at2759"/>
<dbReference type="GO" id="GO:0008270">
    <property type="term" value="F:zinc ion binding"/>
    <property type="evidence" value="ECO:0007669"/>
    <property type="project" value="InterPro"/>
</dbReference>
<dbReference type="PANTHER" id="PTHR31845:SF39">
    <property type="entry name" value="TRANSCRIPTION FACTOR PBCR-RELATED"/>
    <property type="match status" value="1"/>
</dbReference>
<evidence type="ECO:0000256" key="4">
    <source>
        <dbReference type="ARBA" id="ARBA00023163"/>
    </source>
</evidence>
<evidence type="ECO:0000259" key="7">
    <source>
        <dbReference type="PROSITE" id="PS50048"/>
    </source>
</evidence>
<organism evidence="8 9">
    <name type="scientific">Hyaloscypha variabilis (strain UAMH 11265 / GT02V1 / F)</name>
    <name type="common">Meliniomyces variabilis</name>
    <dbReference type="NCBI Taxonomy" id="1149755"/>
    <lineage>
        <taxon>Eukaryota</taxon>
        <taxon>Fungi</taxon>
        <taxon>Dikarya</taxon>
        <taxon>Ascomycota</taxon>
        <taxon>Pezizomycotina</taxon>
        <taxon>Leotiomycetes</taxon>
        <taxon>Helotiales</taxon>
        <taxon>Hyaloscyphaceae</taxon>
        <taxon>Hyaloscypha</taxon>
        <taxon>Hyaloscypha variabilis</taxon>
    </lineage>
</organism>
<feature type="domain" description="Zn(2)-C6 fungal-type" evidence="7">
    <location>
        <begin position="9"/>
        <end position="44"/>
    </location>
</feature>
<protein>
    <recommendedName>
        <fullName evidence="7">Zn(2)-C6 fungal-type domain-containing protein</fullName>
    </recommendedName>
</protein>
<sequence length="606" mass="67723">MPTPRRGRACDTCHAIKLKCELGSAGGGEPPCQRCLRLGKICLVSPPIRQKDRIAELEAKLEEVTKLLRLHEIQEPTPDASSQGSPRSQVSLDAVRAEPKTHGRSSKKRRLKSTSTIDEYADRQNSSPGQSNSTLAIDHVVSRTLQKEILHKYRNEYEPAFPFPVRKWYETLREKYPLLLQSVIFVASPSVLSAAVHDELTSIVMKLLAPEEITKAHKSIELVQAILVASYWFKPPRNQVHIAIDRLVNVAIATAMEIGIATSESPLSAASEQTGDHFCSSDAWRTWILCYLHSSSLGTCIRIYPKIPWDQSFEMKVAGLEYGNDALDTDRFLCQLARAENLCQQITVEAGYNGADETPQVNDRAKLQHIQGLIKNWKAQAFSSLSNPRLKLYEHIATMFLHEHILHTPTNHRSFAGPYIAERLSLTDFPTPLVTAEHVAALYGLRDACHTALNTFMTFDDLAIARSPFIVFPAKAFYAQWLLVKLYVALTASGNTYGAFMDAQSLELHTHLRRLTERGNMIFAMEETFVTGNIVKAVKGLSQWVWNYNALRAEEVSTNFFPSAPDDLGFGNGAFGNPNDIDWHAFDDNFDASEYGLGDLFGTMPT</sequence>
<dbReference type="SMART" id="SM00066">
    <property type="entry name" value="GAL4"/>
    <property type="match status" value="1"/>
</dbReference>
<dbReference type="InterPro" id="IPR051089">
    <property type="entry name" value="prtT"/>
</dbReference>
<dbReference type="PROSITE" id="PS50048">
    <property type="entry name" value="ZN2_CY6_FUNGAL_2"/>
    <property type="match status" value="1"/>
</dbReference>
<comment type="subcellular location">
    <subcellularLocation>
        <location evidence="1">Nucleus</location>
    </subcellularLocation>
</comment>
<dbReference type="SUPFAM" id="SSF57701">
    <property type="entry name" value="Zn2/Cys6 DNA-binding domain"/>
    <property type="match status" value="1"/>
</dbReference>
<keyword evidence="5" id="KW-0539">Nucleus</keyword>
<dbReference type="GO" id="GO:0000976">
    <property type="term" value="F:transcription cis-regulatory region binding"/>
    <property type="evidence" value="ECO:0007669"/>
    <property type="project" value="TreeGrafter"/>
</dbReference>
<keyword evidence="9" id="KW-1185">Reference proteome</keyword>
<evidence type="ECO:0000256" key="2">
    <source>
        <dbReference type="ARBA" id="ARBA00023015"/>
    </source>
</evidence>
<dbReference type="EMBL" id="KZ613956">
    <property type="protein sequence ID" value="PMD33311.1"/>
    <property type="molecule type" value="Genomic_DNA"/>
</dbReference>
<dbReference type="GO" id="GO:0005634">
    <property type="term" value="C:nucleus"/>
    <property type="evidence" value="ECO:0007669"/>
    <property type="project" value="UniProtKB-SubCell"/>
</dbReference>
<feature type="compositionally biased region" description="Polar residues" evidence="6">
    <location>
        <begin position="123"/>
        <end position="134"/>
    </location>
</feature>
<evidence type="ECO:0000256" key="5">
    <source>
        <dbReference type="ARBA" id="ARBA00023242"/>
    </source>
</evidence>
<keyword evidence="2" id="KW-0805">Transcription regulation</keyword>
<evidence type="ECO:0000256" key="1">
    <source>
        <dbReference type="ARBA" id="ARBA00004123"/>
    </source>
</evidence>
<dbReference type="Proteomes" id="UP000235786">
    <property type="component" value="Unassembled WGS sequence"/>
</dbReference>
<dbReference type="InterPro" id="IPR001138">
    <property type="entry name" value="Zn2Cys6_DnaBD"/>
</dbReference>
<proteinExistence type="predicted"/>
<feature type="compositionally biased region" description="Basic residues" evidence="6">
    <location>
        <begin position="102"/>
        <end position="112"/>
    </location>
</feature>
<feature type="region of interest" description="Disordered" evidence="6">
    <location>
        <begin position="74"/>
        <end position="134"/>
    </location>
</feature>
<evidence type="ECO:0000256" key="3">
    <source>
        <dbReference type="ARBA" id="ARBA00023125"/>
    </source>
</evidence>
<dbReference type="PROSITE" id="PS00463">
    <property type="entry name" value="ZN2_CY6_FUNGAL_1"/>
    <property type="match status" value="1"/>
</dbReference>
<dbReference type="AlphaFoldDB" id="A0A2J6R463"/>
<dbReference type="GO" id="GO:0000981">
    <property type="term" value="F:DNA-binding transcription factor activity, RNA polymerase II-specific"/>
    <property type="evidence" value="ECO:0007669"/>
    <property type="project" value="InterPro"/>
</dbReference>
<evidence type="ECO:0000313" key="9">
    <source>
        <dbReference type="Proteomes" id="UP000235786"/>
    </source>
</evidence>
<gene>
    <name evidence="8" type="ORF">L207DRAFT_535346</name>
</gene>
<evidence type="ECO:0000313" key="8">
    <source>
        <dbReference type="EMBL" id="PMD33311.1"/>
    </source>
</evidence>
<dbReference type="Gene3D" id="4.10.240.10">
    <property type="entry name" value="Zn(2)-C6 fungal-type DNA-binding domain"/>
    <property type="match status" value="1"/>
</dbReference>
<dbReference type="CDD" id="cd00067">
    <property type="entry name" value="GAL4"/>
    <property type="match status" value="1"/>
</dbReference>
<dbReference type="InterPro" id="IPR036864">
    <property type="entry name" value="Zn2-C6_fun-type_DNA-bd_sf"/>
</dbReference>
<dbReference type="Pfam" id="PF00172">
    <property type="entry name" value="Zn_clus"/>
    <property type="match status" value="1"/>
</dbReference>